<organism evidence="2 3">
    <name type="scientific">Streptomyces qinglanensis</name>
    <dbReference type="NCBI Taxonomy" id="943816"/>
    <lineage>
        <taxon>Bacteria</taxon>
        <taxon>Bacillati</taxon>
        <taxon>Actinomycetota</taxon>
        <taxon>Actinomycetes</taxon>
        <taxon>Kitasatosporales</taxon>
        <taxon>Streptomycetaceae</taxon>
        <taxon>Streptomyces</taxon>
    </lineage>
</organism>
<dbReference type="STRING" id="943816.AN217_25670"/>
<feature type="region of interest" description="Disordered" evidence="1">
    <location>
        <begin position="221"/>
        <end position="279"/>
    </location>
</feature>
<proteinExistence type="predicted"/>
<dbReference type="OrthoDB" id="4331879at2"/>
<protein>
    <submittedName>
        <fullName evidence="2">Uncharacterized protein</fullName>
    </submittedName>
</protein>
<evidence type="ECO:0000313" key="3">
    <source>
        <dbReference type="Proteomes" id="UP000182841"/>
    </source>
</evidence>
<feature type="compositionally biased region" description="Low complexity" evidence="1">
    <location>
        <begin position="20"/>
        <end position="48"/>
    </location>
</feature>
<evidence type="ECO:0000313" key="2">
    <source>
        <dbReference type="EMBL" id="SES18364.1"/>
    </source>
</evidence>
<keyword evidence="3" id="KW-1185">Reference proteome</keyword>
<reference evidence="3" key="1">
    <citation type="submission" date="2016-10" db="EMBL/GenBank/DDBJ databases">
        <authorList>
            <person name="Varghese N."/>
            <person name="Submissions S."/>
        </authorList>
    </citation>
    <scope>NUCLEOTIDE SEQUENCE [LARGE SCALE GENOMIC DNA]</scope>
    <source>
        <strain evidence="3">CGMCC 4.6825</strain>
    </source>
</reference>
<name>A0A1H9VAB3_9ACTN</name>
<dbReference type="AlphaFoldDB" id="A0A1H9VAB3"/>
<gene>
    <name evidence="2" type="ORF">SAMN05421870_11149</name>
</gene>
<dbReference type="Proteomes" id="UP000182841">
    <property type="component" value="Unassembled WGS sequence"/>
</dbReference>
<dbReference type="EMBL" id="FOGO01000011">
    <property type="protein sequence ID" value="SES18364.1"/>
    <property type="molecule type" value="Genomic_DNA"/>
</dbReference>
<feature type="region of interest" description="Disordered" evidence="1">
    <location>
        <begin position="1"/>
        <end position="56"/>
    </location>
</feature>
<accession>A0A1H9VAB3</accession>
<dbReference type="RefSeq" id="WP_079172024.1">
    <property type="nucleotide sequence ID" value="NZ_FOGO01000011.1"/>
</dbReference>
<feature type="region of interest" description="Disordered" evidence="1">
    <location>
        <begin position="156"/>
        <end position="187"/>
    </location>
</feature>
<sequence length="279" mass="28453">MSVRTTDRRTPPHTTPRPTPEAASASAPALPAVPAVPADRVPGSRVPGAGRGPGRGLRRAALSALALSVLVPLAAGCGIRATSVPVDAGAAPSRVGCVLPDDRKSPESGGGASVVRVYLVCGARVSPVERKVRMPGGRSSARRLPVARKLLDELRQRPEPAEDTAGFETAVPRRLTISGGTEGDPDEALRLSEPLEELPPYALAQIVCTYADTSAADAEGGVILGGPAGDRSPGSEGAVSEAEGAEGDSGAARSPLRRYECGTALRTHPRSAESSGTQV</sequence>
<feature type="compositionally biased region" description="Low complexity" evidence="1">
    <location>
        <begin position="232"/>
        <end position="254"/>
    </location>
</feature>
<evidence type="ECO:0000256" key="1">
    <source>
        <dbReference type="SAM" id="MobiDB-lite"/>
    </source>
</evidence>
<feature type="compositionally biased region" description="Basic and acidic residues" evidence="1">
    <location>
        <begin position="1"/>
        <end position="10"/>
    </location>
</feature>